<organism evidence="3 4">
    <name type="scientific">Pseudoduganella buxea</name>
    <dbReference type="NCBI Taxonomy" id="1949069"/>
    <lineage>
        <taxon>Bacteria</taxon>
        <taxon>Pseudomonadati</taxon>
        <taxon>Pseudomonadota</taxon>
        <taxon>Betaproteobacteria</taxon>
        <taxon>Burkholderiales</taxon>
        <taxon>Oxalobacteraceae</taxon>
        <taxon>Telluria group</taxon>
        <taxon>Pseudoduganella</taxon>
    </lineage>
</organism>
<dbReference type="EMBL" id="WNKZ01000012">
    <property type="protein sequence ID" value="MTV52454.1"/>
    <property type="molecule type" value="Genomic_DNA"/>
</dbReference>
<keyword evidence="1" id="KW-0812">Transmembrane</keyword>
<dbReference type="Proteomes" id="UP000622638">
    <property type="component" value="Unassembled WGS sequence"/>
</dbReference>
<reference evidence="2" key="1">
    <citation type="journal article" date="2014" name="Int. J. Syst. Evol. Microbiol.">
        <title>Complete genome of a new Firmicutes species belonging to the dominant human colonic microbiota ('Ruminococcus bicirculans') reveals two chromosomes and a selective capacity to utilize plant glucans.</title>
        <authorList>
            <consortium name="NISC Comparative Sequencing Program"/>
            <person name="Wegmann U."/>
            <person name="Louis P."/>
            <person name="Goesmann A."/>
            <person name="Henrissat B."/>
            <person name="Duncan S.H."/>
            <person name="Flint H.J."/>
        </authorList>
    </citation>
    <scope>NUCLEOTIDE SEQUENCE</scope>
    <source>
        <strain evidence="2">CGMCC 1.15931</strain>
    </source>
</reference>
<evidence type="ECO:0000313" key="2">
    <source>
        <dbReference type="EMBL" id="GGC18303.1"/>
    </source>
</evidence>
<sequence length="159" mass="17002">MDNFKQVITKGLVPGTLASVISTAALALRARRESGSPYAGTNATSHAVWGDEAFTRNAPSWKYTLVGYGIHHASALFWATIFEQVAGKVLDRKSPAATTLAAAGAAAVACFVDYKLTPKRLQPGFEERVSRKSLALVYAAFGLGLAAGAYFNHRDRQGR</sequence>
<feature type="transmembrane region" description="Helical" evidence="1">
    <location>
        <begin position="133"/>
        <end position="151"/>
    </location>
</feature>
<proteinExistence type="predicted"/>
<keyword evidence="1" id="KW-0472">Membrane</keyword>
<accession>A0A6I3STS7</accession>
<feature type="transmembrane region" description="Helical" evidence="1">
    <location>
        <begin position="63"/>
        <end position="82"/>
    </location>
</feature>
<protein>
    <recommendedName>
        <fullName evidence="6">DUF1440 domain-containing protein</fullName>
    </recommendedName>
</protein>
<name>A0A6I3STS7_9BURK</name>
<dbReference type="OrthoDB" id="288267at2"/>
<dbReference type="AlphaFoldDB" id="A0A6I3STS7"/>
<reference evidence="5" key="2">
    <citation type="journal article" date="2019" name="Int. J. Syst. Evol. Microbiol.">
        <title>The Global Catalogue of Microorganisms (GCM) 10K type strain sequencing project: providing services to taxonomists for standard genome sequencing and annotation.</title>
        <authorList>
            <consortium name="The Broad Institute Genomics Platform"/>
            <consortium name="The Broad Institute Genome Sequencing Center for Infectious Disease"/>
            <person name="Wu L."/>
            <person name="Ma J."/>
        </authorList>
    </citation>
    <scope>NUCLEOTIDE SEQUENCE [LARGE SCALE GENOMIC DNA]</scope>
    <source>
        <strain evidence="5">CGMCC 1.15931</strain>
    </source>
</reference>
<dbReference type="RefSeq" id="WP_155469782.1">
    <property type="nucleotide sequence ID" value="NZ_BMKG01000024.1"/>
</dbReference>
<dbReference type="EMBL" id="BMKG01000024">
    <property type="protein sequence ID" value="GGC18303.1"/>
    <property type="molecule type" value="Genomic_DNA"/>
</dbReference>
<evidence type="ECO:0000313" key="3">
    <source>
        <dbReference type="EMBL" id="MTV52454.1"/>
    </source>
</evidence>
<evidence type="ECO:0008006" key="6">
    <source>
        <dbReference type="Google" id="ProtNLM"/>
    </source>
</evidence>
<dbReference type="Proteomes" id="UP000430634">
    <property type="component" value="Unassembled WGS sequence"/>
</dbReference>
<keyword evidence="1" id="KW-1133">Transmembrane helix</keyword>
<evidence type="ECO:0000313" key="4">
    <source>
        <dbReference type="Proteomes" id="UP000430634"/>
    </source>
</evidence>
<evidence type="ECO:0000313" key="5">
    <source>
        <dbReference type="Proteomes" id="UP000622638"/>
    </source>
</evidence>
<gene>
    <name evidence="2" type="ORF">GCM10011572_44590</name>
    <name evidence="3" type="ORF">GM672_06845</name>
</gene>
<evidence type="ECO:0000256" key="1">
    <source>
        <dbReference type="SAM" id="Phobius"/>
    </source>
</evidence>
<keyword evidence="5" id="KW-1185">Reference proteome</keyword>
<reference evidence="3 4" key="3">
    <citation type="submission" date="2019-11" db="EMBL/GenBank/DDBJ databases">
        <title>Type strains purchased from KCTC, JCM and DSMZ.</title>
        <authorList>
            <person name="Lu H."/>
        </authorList>
    </citation>
    <scope>NUCLEOTIDE SEQUENCE [LARGE SCALE GENOMIC DNA]</scope>
    <source>
        <strain evidence="3 4">KCTC 52429</strain>
    </source>
</reference>
<reference evidence="2" key="4">
    <citation type="submission" date="2024-05" db="EMBL/GenBank/DDBJ databases">
        <authorList>
            <person name="Sun Q."/>
            <person name="Zhou Y."/>
        </authorList>
    </citation>
    <scope>NUCLEOTIDE SEQUENCE</scope>
    <source>
        <strain evidence="2">CGMCC 1.15931</strain>
    </source>
</reference>
<comment type="caution">
    <text evidence="3">The sequence shown here is derived from an EMBL/GenBank/DDBJ whole genome shotgun (WGS) entry which is preliminary data.</text>
</comment>
<feature type="transmembrane region" description="Helical" evidence="1">
    <location>
        <begin position="94"/>
        <end position="112"/>
    </location>
</feature>